<dbReference type="Proteomes" id="UP000695007">
    <property type="component" value="Unplaced"/>
</dbReference>
<keyword evidence="3" id="KW-1185">Reference proteome</keyword>
<dbReference type="AlphaFoldDB" id="A0AAJ6YT06"/>
<gene>
    <name evidence="4" type="primary">LOC105366819</name>
</gene>
<dbReference type="PANTHER" id="PTHR21812">
    <property type="entry name" value="INO80 COMPLEX SUBUNIT E"/>
    <property type="match status" value="1"/>
</dbReference>
<dbReference type="GeneID" id="105366819"/>
<dbReference type="KEGG" id="csol:105366819"/>
<sequence>MLDGWYCRSIINHNVIIDDDNSHEKVMSNYKSRYRNLKQKFKYLIYENECFQEALRSTQRQLLKANRDKSFLLDRLLHYEKLNTSFSESDGDTDTSEDDISRTETLKRKKSDFSIAGEAYVYTSATSKSYNSNKKKKTISKSTKINTISSDANNSLSCTLISDGHMTPEEVERHLESRQSYLELVPEKAPPTVPTEMFSNDVSLDKLE</sequence>
<evidence type="ECO:0000259" key="2">
    <source>
        <dbReference type="Pfam" id="PF24237"/>
    </source>
</evidence>
<organism evidence="3 4">
    <name type="scientific">Ceratosolen solmsi marchali</name>
    <dbReference type="NCBI Taxonomy" id="326594"/>
    <lineage>
        <taxon>Eukaryota</taxon>
        <taxon>Metazoa</taxon>
        <taxon>Ecdysozoa</taxon>
        <taxon>Arthropoda</taxon>
        <taxon>Hexapoda</taxon>
        <taxon>Insecta</taxon>
        <taxon>Pterygota</taxon>
        <taxon>Neoptera</taxon>
        <taxon>Endopterygota</taxon>
        <taxon>Hymenoptera</taxon>
        <taxon>Apocrita</taxon>
        <taxon>Proctotrupomorpha</taxon>
        <taxon>Chalcidoidea</taxon>
        <taxon>Agaonidae</taxon>
        <taxon>Agaoninae</taxon>
        <taxon>Ceratosolen</taxon>
    </lineage>
</organism>
<dbReference type="InterPro" id="IPR026678">
    <property type="entry name" value="INO80E"/>
</dbReference>
<dbReference type="GO" id="GO:0006338">
    <property type="term" value="P:chromatin remodeling"/>
    <property type="evidence" value="ECO:0007669"/>
    <property type="project" value="InterPro"/>
</dbReference>
<accession>A0AAJ6YT06</accession>
<evidence type="ECO:0000313" key="3">
    <source>
        <dbReference type="Proteomes" id="UP000695007"/>
    </source>
</evidence>
<feature type="domain" description="INO80 complex subunit E N-terminal" evidence="2">
    <location>
        <begin position="29"/>
        <end position="76"/>
    </location>
</feature>
<feature type="region of interest" description="Disordered" evidence="1">
    <location>
        <begin position="185"/>
        <end position="208"/>
    </location>
</feature>
<dbReference type="Pfam" id="PF24237">
    <property type="entry name" value="INO80E"/>
    <property type="match status" value="1"/>
</dbReference>
<reference evidence="4" key="1">
    <citation type="submission" date="2025-08" db="UniProtKB">
        <authorList>
            <consortium name="RefSeq"/>
        </authorList>
    </citation>
    <scope>IDENTIFICATION</scope>
</reference>
<evidence type="ECO:0000313" key="4">
    <source>
        <dbReference type="RefSeq" id="XP_011503688.1"/>
    </source>
</evidence>
<proteinExistence type="predicted"/>
<dbReference type="GO" id="GO:0031011">
    <property type="term" value="C:Ino80 complex"/>
    <property type="evidence" value="ECO:0007669"/>
    <property type="project" value="InterPro"/>
</dbReference>
<dbReference type="PANTHER" id="PTHR21812:SF1">
    <property type="entry name" value="INO80 COMPLEX SUBUNIT E"/>
    <property type="match status" value="1"/>
</dbReference>
<dbReference type="RefSeq" id="XP_011503688.1">
    <property type="nucleotide sequence ID" value="XM_011505386.1"/>
</dbReference>
<evidence type="ECO:0000256" key="1">
    <source>
        <dbReference type="SAM" id="MobiDB-lite"/>
    </source>
</evidence>
<dbReference type="InterPro" id="IPR056515">
    <property type="entry name" value="INO80E_N"/>
</dbReference>
<name>A0AAJ6YT06_9HYME</name>
<protein>
    <submittedName>
        <fullName evidence="4">Uncharacterized protein LOC105366819</fullName>
    </submittedName>
</protein>